<dbReference type="SMART" id="SM00345">
    <property type="entry name" value="HTH_GNTR"/>
    <property type="match status" value="1"/>
</dbReference>
<dbReference type="GO" id="GO:0003700">
    <property type="term" value="F:DNA-binding transcription factor activity"/>
    <property type="evidence" value="ECO:0007669"/>
    <property type="project" value="InterPro"/>
</dbReference>
<dbReference type="SMART" id="SM00866">
    <property type="entry name" value="UTRA"/>
    <property type="match status" value="1"/>
</dbReference>
<dbReference type="SUPFAM" id="SSF64288">
    <property type="entry name" value="Chorismate lyase-like"/>
    <property type="match status" value="1"/>
</dbReference>
<dbReference type="InterPro" id="IPR000524">
    <property type="entry name" value="Tscrpt_reg_HTH_GntR"/>
</dbReference>
<dbReference type="InterPro" id="IPR036390">
    <property type="entry name" value="WH_DNA-bd_sf"/>
</dbReference>
<dbReference type="PATRIC" id="fig|1280951.3.peg.1190"/>
<dbReference type="PANTHER" id="PTHR44846:SF16">
    <property type="entry name" value="TRANSCRIPTIONAL REGULATOR PHNF-RELATED"/>
    <property type="match status" value="1"/>
</dbReference>
<evidence type="ECO:0000256" key="2">
    <source>
        <dbReference type="ARBA" id="ARBA00023125"/>
    </source>
</evidence>
<dbReference type="Gene3D" id="1.10.10.10">
    <property type="entry name" value="Winged helix-like DNA-binding domain superfamily/Winged helix DNA-binding domain"/>
    <property type="match status" value="1"/>
</dbReference>
<sequence length="240" mass="26811">MRDPSEPLSVSERIRSDIERQILSGGLKPDDRIPLERELMEIYDCSRMTVNKAVSDLASRGLIVRRKRAGSFVAHPPSDSTILDVPDIRLDLERKGHRYDYTLLRRAVRRAKGEGEQALAGKGGRLIELRGVHQADGQPFGFERRLVNLAAVPEVEAADFAETPPGTWLLGHVPWSQAEHRIFAVAGDPAIAAHLDIPEGAPCLLLERRTWLNGVPVTHVWQTFPGDRHSFIGELTRRQA</sequence>
<evidence type="ECO:0000313" key="5">
    <source>
        <dbReference type="EMBL" id="KCZ95178.1"/>
    </source>
</evidence>
<reference evidence="5 6" key="1">
    <citation type="submission" date="2013-04" db="EMBL/GenBank/DDBJ databases">
        <title>Hyphomonas hirschiana VP5 Genome Sequencing.</title>
        <authorList>
            <person name="Lai Q."/>
            <person name="Shao Z."/>
        </authorList>
    </citation>
    <scope>NUCLEOTIDE SEQUENCE [LARGE SCALE GENOMIC DNA]</scope>
    <source>
        <strain evidence="5 6">VP5</strain>
    </source>
</reference>
<dbReference type="Pfam" id="PF00392">
    <property type="entry name" value="GntR"/>
    <property type="match status" value="1"/>
</dbReference>
<evidence type="ECO:0000256" key="3">
    <source>
        <dbReference type="ARBA" id="ARBA00023163"/>
    </source>
</evidence>
<dbReference type="EMBL" id="ARYI01000004">
    <property type="protein sequence ID" value="KCZ95178.1"/>
    <property type="molecule type" value="Genomic_DNA"/>
</dbReference>
<feature type="domain" description="HTH gntR-type" evidence="4">
    <location>
        <begin position="8"/>
        <end position="76"/>
    </location>
</feature>
<keyword evidence="1" id="KW-0805">Transcription regulation</keyword>
<dbReference type="RefSeq" id="WP_011647386.1">
    <property type="nucleotide sequence ID" value="NZ_ARYI01000004.1"/>
</dbReference>
<evidence type="ECO:0000259" key="4">
    <source>
        <dbReference type="PROSITE" id="PS50949"/>
    </source>
</evidence>
<keyword evidence="2" id="KW-0238">DNA-binding</keyword>
<dbReference type="OrthoDB" id="9808698at2"/>
<comment type="caution">
    <text evidence="5">The sequence shown here is derived from an EMBL/GenBank/DDBJ whole genome shotgun (WGS) entry which is preliminary data.</text>
</comment>
<accession>A0A059FXK1</accession>
<dbReference type="PRINTS" id="PR00035">
    <property type="entry name" value="HTHGNTR"/>
</dbReference>
<dbReference type="Gene3D" id="3.40.1410.10">
    <property type="entry name" value="Chorismate lyase-like"/>
    <property type="match status" value="1"/>
</dbReference>
<gene>
    <name evidence="5" type="ORF">HHI_05894</name>
</gene>
<proteinExistence type="predicted"/>
<dbReference type="InterPro" id="IPR011663">
    <property type="entry name" value="UTRA"/>
</dbReference>
<dbReference type="PROSITE" id="PS50949">
    <property type="entry name" value="HTH_GNTR"/>
    <property type="match status" value="1"/>
</dbReference>
<protein>
    <submittedName>
        <fullName evidence="5">Putative histidine utilization repressor</fullName>
    </submittedName>
</protein>
<dbReference type="InterPro" id="IPR028978">
    <property type="entry name" value="Chorismate_lyase_/UTRA_dom_sf"/>
</dbReference>
<dbReference type="PANTHER" id="PTHR44846">
    <property type="entry name" value="MANNOSYL-D-GLYCERATE TRANSPORT/METABOLISM SYSTEM REPRESSOR MNGR-RELATED"/>
    <property type="match status" value="1"/>
</dbReference>
<dbReference type="CDD" id="cd07377">
    <property type="entry name" value="WHTH_GntR"/>
    <property type="match status" value="1"/>
</dbReference>
<dbReference type="SUPFAM" id="SSF46785">
    <property type="entry name" value="Winged helix' DNA-binding domain"/>
    <property type="match status" value="1"/>
</dbReference>
<keyword evidence="6" id="KW-1185">Reference proteome</keyword>
<dbReference type="InterPro" id="IPR036388">
    <property type="entry name" value="WH-like_DNA-bd_sf"/>
</dbReference>
<evidence type="ECO:0000313" key="6">
    <source>
        <dbReference type="Proteomes" id="UP000025061"/>
    </source>
</evidence>
<organism evidence="5 6">
    <name type="scientific">Hyphomonas hirschiana VP5</name>
    <dbReference type="NCBI Taxonomy" id="1280951"/>
    <lineage>
        <taxon>Bacteria</taxon>
        <taxon>Pseudomonadati</taxon>
        <taxon>Pseudomonadota</taxon>
        <taxon>Alphaproteobacteria</taxon>
        <taxon>Hyphomonadales</taxon>
        <taxon>Hyphomonadaceae</taxon>
        <taxon>Hyphomonas</taxon>
    </lineage>
</organism>
<evidence type="ECO:0000256" key="1">
    <source>
        <dbReference type="ARBA" id="ARBA00023015"/>
    </source>
</evidence>
<dbReference type="GO" id="GO:0003677">
    <property type="term" value="F:DNA binding"/>
    <property type="evidence" value="ECO:0007669"/>
    <property type="project" value="UniProtKB-KW"/>
</dbReference>
<dbReference type="AlphaFoldDB" id="A0A059FXK1"/>
<dbReference type="Pfam" id="PF07702">
    <property type="entry name" value="UTRA"/>
    <property type="match status" value="1"/>
</dbReference>
<name>A0A059FXK1_9PROT</name>
<keyword evidence="3" id="KW-0804">Transcription</keyword>
<dbReference type="InterPro" id="IPR050679">
    <property type="entry name" value="Bact_HTH_transcr_reg"/>
</dbReference>
<dbReference type="Proteomes" id="UP000025061">
    <property type="component" value="Unassembled WGS sequence"/>
</dbReference>